<gene>
    <name evidence="2" type="ORF">RJN63_12110</name>
</gene>
<dbReference type="Pfam" id="PF13708">
    <property type="entry name" value="DUF4942"/>
    <property type="match status" value="1"/>
</dbReference>
<comment type="caution">
    <text evidence="2">The sequence shown here is derived from an EMBL/GenBank/DDBJ whole genome shotgun (WGS) entry which is preliminary data.</text>
</comment>
<accession>A0AAE4K6R6</accession>
<dbReference type="AlphaFoldDB" id="A0AAE4K6R6"/>
<organism evidence="2">
    <name type="scientific">Herbaspirillum huttiense subsp. nephrolepidis</name>
    <dbReference type="NCBI Taxonomy" id="3075126"/>
    <lineage>
        <taxon>Bacteria</taxon>
        <taxon>Pseudomonadati</taxon>
        <taxon>Pseudomonadota</taxon>
        <taxon>Betaproteobacteria</taxon>
        <taxon>Burkholderiales</taxon>
        <taxon>Oxalobacteraceae</taxon>
        <taxon>Herbaspirillum</taxon>
    </lineage>
</organism>
<protein>
    <submittedName>
        <fullName evidence="2">DUF4942 domain-containing protein</fullName>
    </submittedName>
</protein>
<dbReference type="Gene3D" id="3.40.50.150">
    <property type="entry name" value="Vaccinia Virus protein VP39"/>
    <property type="match status" value="1"/>
</dbReference>
<evidence type="ECO:0000259" key="1">
    <source>
        <dbReference type="Pfam" id="PF13708"/>
    </source>
</evidence>
<dbReference type="CDD" id="cd02440">
    <property type="entry name" value="AdoMet_MTases"/>
    <property type="match status" value="1"/>
</dbReference>
<name>A0AAE4K6R6_9BURK</name>
<evidence type="ECO:0000313" key="2">
    <source>
        <dbReference type="EMBL" id="MDT0337578.1"/>
    </source>
</evidence>
<dbReference type="InterPro" id="IPR031339">
    <property type="entry name" value="DUF4942"/>
</dbReference>
<dbReference type="InterPro" id="IPR029063">
    <property type="entry name" value="SAM-dependent_MTases_sf"/>
</dbReference>
<proteinExistence type="predicted"/>
<sequence length="530" mass="59933">MYDDHFALVEDTVEFFAPVATDAIAHLVAAYNAKRDAIIKLAQLLSGEYSQALGYFLQASDQRSEFLLRTLNVERTIESLDAEYWSKALALTDVMSIMPAARRKQWNEQIMRWRNERPDPNTPPLPTFTDSVVRDLIGDLLSKRPQLFAERIDGLFQSLSGGHLTNAPSGFSKRMILSGCFNEYGHVSNKSEFISDLRVVIAKFRGQVTEYRIDSTVVLRLAYKRRGEWIPVDGGAFRIRAYHVGTVHIEIHPEFAWRLNQALALLYPQAIPPQFRRRSTKPLKKHELLEVPLSFELRSLLGTVKHHERPTTIYCPQSRGEDRFWKQAEAILLSLGGEQIFKSMLFFSFDYDPLPVIQEIVVTGTLPDKVSHQFYPTNEVLARHAVDLLEARDEDEILEPSAGQGGLAELLPKEKVTCVEISKLHCVILRQKGYRHVFEADFLEWADARKGTFPRILMNPPHKDGQWKTHLRAAASLLSPGGRLVAILPASAMRAAILPAGFSLEWHGPFENQFDDTGVAVRLLVAVAPT</sequence>
<reference evidence="2" key="1">
    <citation type="submission" date="2023-02" db="EMBL/GenBank/DDBJ databases">
        <title>Description of Herbaspirillum huttiense subsp. nephrolepsisexaltata and Herbaspirillum huttiense subsp. lycopersicon.</title>
        <authorList>
            <person name="Poudel M."/>
            <person name="Sharma A."/>
            <person name="Goss E."/>
            <person name="Tapia J.H."/>
            <person name="Harmon C.M."/>
            <person name="Jones J.B."/>
        </authorList>
    </citation>
    <scope>NUCLEOTIDE SEQUENCE</scope>
    <source>
        <strain evidence="2">NC40101</strain>
    </source>
</reference>
<dbReference type="EMBL" id="JAVRAA010000005">
    <property type="protein sequence ID" value="MDT0337578.1"/>
    <property type="molecule type" value="Genomic_DNA"/>
</dbReference>
<dbReference type="SUPFAM" id="SSF53335">
    <property type="entry name" value="S-adenosyl-L-methionine-dependent methyltransferases"/>
    <property type="match status" value="1"/>
</dbReference>
<feature type="domain" description="DUF4942" evidence="1">
    <location>
        <begin position="78"/>
        <end position="268"/>
    </location>
</feature>
<dbReference type="RefSeq" id="WP_310837639.1">
    <property type="nucleotide sequence ID" value="NZ_JAVLSM010000007.1"/>
</dbReference>